<evidence type="ECO:0000256" key="1">
    <source>
        <dbReference type="SAM" id="MobiDB-lite"/>
    </source>
</evidence>
<proteinExistence type="predicted"/>
<dbReference type="EMBL" id="JAGGKQ010000006">
    <property type="protein sequence ID" value="MBP1922169.1"/>
    <property type="molecule type" value="Genomic_DNA"/>
</dbReference>
<dbReference type="SUPFAM" id="SSF49384">
    <property type="entry name" value="Carbohydrate-binding domain"/>
    <property type="match status" value="1"/>
</dbReference>
<comment type="caution">
    <text evidence="2">The sequence shown here is derived from an EMBL/GenBank/DDBJ whole genome shotgun (WGS) entry which is preliminary data.</text>
</comment>
<evidence type="ECO:0000313" key="2">
    <source>
        <dbReference type="EMBL" id="MBP1922169.1"/>
    </source>
</evidence>
<dbReference type="Gene3D" id="2.60.40.680">
    <property type="match status" value="1"/>
</dbReference>
<sequence length="302" mass="30829">MTDRGGGSRESGSAEEGRRVRLASALALFALLAAVFGIALGAGGASAGDNTAVVGFEPDEASVEPGDTVDVDVTLRSHGDPFGSGIADVELHLDYPTEYLSVTRIEPGSWFENAPDGDRIGEGQSDTEVRERIVYADENGAALFEQSLATPEFGVIGAATVARVTVEVSEDADAASAQLTAERAGVYPTRSRESQEIAVLPAEFHVDGGGDVVEPAFVDDPFADVDEEEANEGVDEGSDSNEGASATDEADGGSGDANGATDDPTAAEAAGDEADDDVPAPLGAVVLGVLLAAFGLRRRAGE</sequence>
<dbReference type="InterPro" id="IPR008965">
    <property type="entry name" value="CBM2/CBM3_carb-bd_dom_sf"/>
</dbReference>
<reference evidence="2" key="1">
    <citation type="submission" date="2021-03" db="EMBL/GenBank/DDBJ databases">
        <title>Genomic Encyclopedia of Type Strains, Phase IV (KMG-IV): sequencing the most valuable type-strain genomes for metagenomic binning, comparative biology and taxonomic classification.</title>
        <authorList>
            <person name="Goeker M."/>
        </authorList>
    </citation>
    <scope>NUCLEOTIDE SEQUENCE</scope>
    <source>
        <strain evidence="2">DSM 23564</strain>
    </source>
</reference>
<feature type="compositionally biased region" description="Acidic residues" evidence="1">
    <location>
        <begin position="228"/>
        <end position="239"/>
    </location>
</feature>
<feature type="compositionally biased region" description="Low complexity" evidence="1">
    <location>
        <begin position="259"/>
        <end position="269"/>
    </location>
</feature>
<accession>A0A8T4GEK6</accession>
<protein>
    <submittedName>
        <fullName evidence="2">MYXO-CTERM domain-containing protein</fullName>
    </submittedName>
</protein>
<dbReference type="AlphaFoldDB" id="A0A8T4GEK6"/>
<organism evidence="2 3">
    <name type="scientific">Halorubrum alkaliphilum</name>
    <dbReference type="NCBI Taxonomy" id="261290"/>
    <lineage>
        <taxon>Archaea</taxon>
        <taxon>Methanobacteriati</taxon>
        <taxon>Methanobacteriota</taxon>
        <taxon>Stenosarchaea group</taxon>
        <taxon>Halobacteria</taxon>
        <taxon>Halobacteriales</taxon>
        <taxon>Haloferacaceae</taxon>
        <taxon>Halorubrum</taxon>
    </lineage>
</organism>
<gene>
    <name evidence="2" type="ORF">J2751_001175</name>
</gene>
<name>A0A8T4GEK6_9EURY</name>
<dbReference type="GO" id="GO:0030246">
    <property type="term" value="F:carbohydrate binding"/>
    <property type="evidence" value="ECO:0007669"/>
    <property type="project" value="InterPro"/>
</dbReference>
<dbReference type="RefSeq" id="WP_209484067.1">
    <property type="nucleotide sequence ID" value="NZ_JAGGKQ010000006.1"/>
</dbReference>
<keyword evidence="3" id="KW-1185">Reference proteome</keyword>
<evidence type="ECO:0000313" key="3">
    <source>
        <dbReference type="Proteomes" id="UP000823588"/>
    </source>
</evidence>
<dbReference type="OrthoDB" id="331278at2157"/>
<feature type="region of interest" description="Disordered" evidence="1">
    <location>
        <begin position="228"/>
        <end position="279"/>
    </location>
</feature>
<dbReference type="Proteomes" id="UP000823588">
    <property type="component" value="Unassembled WGS sequence"/>
</dbReference>